<organism evidence="1 2">
    <name type="scientific">Pseudomonas weihenstephanensis</name>
    <dbReference type="NCBI Taxonomy" id="1608994"/>
    <lineage>
        <taxon>Bacteria</taxon>
        <taxon>Pseudomonadati</taxon>
        <taxon>Pseudomonadota</taxon>
        <taxon>Gammaproteobacteria</taxon>
        <taxon>Pseudomonadales</taxon>
        <taxon>Pseudomonadaceae</taxon>
        <taxon>Pseudomonas</taxon>
    </lineage>
</organism>
<dbReference type="EMBL" id="JYLF01000009">
    <property type="protein sequence ID" value="KMN12232.1"/>
    <property type="molecule type" value="Genomic_DNA"/>
</dbReference>
<proteinExistence type="predicted"/>
<evidence type="ECO:0000313" key="2">
    <source>
        <dbReference type="Proteomes" id="UP000036325"/>
    </source>
</evidence>
<dbReference type="PATRIC" id="fig|1608994.3.peg.4390"/>
<name>A0A0J6IJ99_9PSED</name>
<dbReference type="Proteomes" id="UP000036325">
    <property type="component" value="Unassembled WGS sequence"/>
</dbReference>
<dbReference type="STRING" id="1608994.TU86_18390"/>
<reference evidence="1 2" key="1">
    <citation type="submission" date="2015-02" db="EMBL/GenBank/DDBJ databases">
        <title>Pseudomonas helleri sp. nov. and Pseudomonas weihenstephanensis sp. nov., isolated from raw cows milk.</title>
        <authorList>
            <person name="von Neubeck M."/>
            <person name="Huptas C."/>
            <person name="Wenning M."/>
            <person name="Scherer S."/>
        </authorList>
    </citation>
    <scope>NUCLEOTIDE SEQUENCE [LARGE SCALE GENOMIC DNA]</scope>
    <source>
        <strain evidence="1 2">DSM 29166</strain>
    </source>
</reference>
<comment type="caution">
    <text evidence="1">The sequence shown here is derived from an EMBL/GenBank/DDBJ whole genome shotgun (WGS) entry which is preliminary data.</text>
</comment>
<accession>A0A0J6IJ99</accession>
<dbReference type="OrthoDB" id="6906417at2"/>
<evidence type="ECO:0000313" key="1">
    <source>
        <dbReference type="EMBL" id="KMN12232.1"/>
    </source>
</evidence>
<dbReference type="AlphaFoldDB" id="A0A0J6IJ99"/>
<gene>
    <name evidence="1" type="ORF">TU86_18390</name>
</gene>
<dbReference type="RefSeq" id="WP_048365751.1">
    <property type="nucleotide sequence ID" value="NZ_JYLF01000009.1"/>
</dbReference>
<sequence length="73" mass="8642">MKRPECKAAIPTLAREWAGTQNQPVGWHPSFSEFVNWLKQNGQGHYLDFRSRMGSLYDAEQWFDDALNQKWRN</sequence>
<protein>
    <submittedName>
        <fullName evidence="1">Uncharacterized protein</fullName>
    </submittedName>
</protein>